<reference evidence="2" key="1">
    <citation type="submission" date="2020-10" db="EMBL/GenBank/DDBJ databases">
        <authorList>
            <person name="Gilroy R."/>
        </authorList>
    </citation>
    <scope>NUCLEOTIDE SEQUENCE</scope>
    <source>
        <strain evidence="2">ChiBcec6-7307</strain>
    </source>
</reference>
<dbReference type="Proteomes" id="UP000886889">
    <property type="component" value="Unassembled WGS sequence"/>
</dbReference>
<feature type="domain" description="DUF5348" evidence="1">
    <location>
        <begin position="4"/>
        <end position="72"/>
    </location>
</feature>
<reference evidence="2" key="2">
    <citation type="journal article" date="2021" name="PeerJ">
        <title>Extensive microbial diversity within the chicken gut microbiome revealed by metagenomics and culture.</title>
        <authorList>
            <person name="Gilroy R."/>
            <person name="Ravi A."/>
            <person name="Getino M."/>
            <person name="Pursley I."/>
            <person name="Horton D.L."/>
            <person name="Alikhan N.F."/>
            <person name="Baker D."/>
            <person name="Gharbi K."/>
            <person name="Hall N."/>
            <person name="Watson M."/>
            <person name="Adriaenssens E.M."/>
            <person name="Foster-Nyarko E."/>
            <person name="Jarju S."/>
            <person name="Secka A."/>
            <person name="Antonio M."/>
            <person name="Oren A."/>
            <person name="Chaudhuri R.R."/>
            <person name="La Ragione R."/>
            <person name="Hildebrand F."/>
            <person name="Pallen M.J."/>
        </authorList>
    </citation>
    <scope>NUCLEOTIDE SEQUENCE</scope>
    <source>
        <strain evidence="2">ChiBcec6-7307</strain>
    </source>
</reference>
<organism evidence="2 3">
    <name type="scientific">Candidatus Merdiplasma excrementigallinarum</name>
    <dbReference type="NCBI Taxonomy" id="2840864"/>
    <lineage>
        <taxon>Bacteria</taxon>
        <taxon>Bacillati</taxon>
        <taxon>Bacillota</taxon>
        <taxon>Clostridia</taxon>
        <taxon>Lachnospirales</taxon>
        <taxon>Lachnospiraceae</taxon>
        <taxon>Lachnospiraceae incertae sedis</taxon>
        <taxon>Candidatus Merdiplasma</taxon>
    </lineage>
</organism>
<evidence type="ECO:0000259" key="1">
    <source>
        <dbReference type="Pfam" id="PF17295"/>
    </source>
</evidence>
<dbReference type="Pfam" id="PF17295">
    <property type="entry name" value="DUF5348"/>
    <property type="match status" value="1"/>
</dbReference>
<proteinExistence type="predicted"/>
<evidence type="ECO:0000313" key="2">
    <source>
        <dbReference type="EMBL" id="HIV22750.1"/>
    </source>
</evidence>
<dbReference type="EMBL" id="DVOS01000025">
    <property type="protein sequence ID" value="HIV22750.1"/>
    <property type="molecule type" value="Genomic_DNA"/>
</dbReference>
<accession>A0A9D1T7X0</accession>
<evidence type="ECO:0000313" key="3">
    <source>
        <dbReference type="Proteomes" id="UP000886889"/>
    </source>
</evidence>
<dbReference type="Gene3D" id="2.40.10.390">
    <property type="match status" value="1"/>
</dbReference>
<gene>
    <name evidence="2" type="ORF">IAC80_02295</name>
</gene>
<comment type="caution">
    <text evidence="2">The sequence shown here is derived from an EMBL/GenBank/DDBJ whole genome shotgun (WGS) entry which is preliminary data.</text>
</comment>
<sequence>MREGVLMFDPDSERMDVRFDVEDYYGGLHCGERMEVYLKGKWQPSRIEMNFKGNWYLVGIDTDNLVGLRVRI</sequence>
<protein>
    <submittedName>
        <fullName evidence="2">DUF5348 domain-containing protein</fullName>
    </submittedName>
</protein>
<name>A0A9D1T7X0_9FIRM</name>
<dbReference type="AlphaFoldDB" id="A0A9D1T7X0"/>
<dbReference type="InterPro" id="IPR035255">
    <property type="entry name" value="DUF5348"/>
</dbReference>